<evidence type="ECO:0000313" key="2">
    <source>
        <dbReference type="Proteomes" id="UP000306628"/>
    </source>
</evidence>
<comment type="caution">
    <text evidence="1">The sequence shown here is derived from an EMBL/GenBank/DDBJ whole genome shotgun (WGS) entry which is preliminary data.</text>
</comment>
<name>A0A5S4G7D2_9ACTN</name>
<dbReference type="RefSeq" id="WP_138694009.1">
    <property type="nucleotide sequence ID" value="NZ_JBHSAZ010000010.1"/>
</dbReference>
<accession>A0A5S4G7D2</accession>
<dbReference type="SUPFAM" id="SSF52467">
    <property type="entry name" value="DHS-like NAD/FAD-binding domain"/>
    <property type="match status" value="1"/>
</dbReference>
<sequence>MNDADWDRLIKQLRRGDCTPLLGAGACYGRLPTGRELSEHFAARYKYPFTDNANLAHVMQYAALVQNDPTDLKVEVCNYLKQCAKAAFDPLDPHTVLAEFPITTFITTNYDDFMFQALQRCHSGPRTPNVCASTWWDPSGSDAVLEPDHDHPLIYHLHGKWDDPASLVLTEDDYVTYLLNLRDVGDPHGRQLLPIPYPVLEAMTSSPLLFVGYSLQDWNFRVLFRGLIRSIASTRRRRHVSVQLLPRLDSSLDNAERLARDYLKNYYEDLKISIYVGTTAEFFGELLDRNARTPQ</sequence>
<reference evidence="1 2" key="1">
    <citation type="submission" date="2019-05" db="EMBL/GenBank/DDBJ databases">
        <title>Draft genome sequence of Nonomuraea zeae DSM 100528.</title>
        <authorList>
            <person name="Saricaoglu S."/>
            <person name="Isik K."/>
        </authorList>
    </citation>
    <scope>NUCLEOTIDE SEQUENCE [LARGE SCALE GENOMIC DNA]</scope>
    <source>
        <strain evidence="1 2">DSM 100528</strain>
    </source>
</reference>
<dbReference type="AlphaFoldDB" id="A0A5S4G7D2"/>
<dbReference type="InterPro" id="IPR029035">
    <property type="entry name" value="DHS-like_NAD/FAD-binding_dom"/>
</dbReference>
<gene>
    <name evidence="1" type="ORF">ETD85_34500</name>
</gene>
<proteinExistence type="predicted"/>
<protein>
    <submittedName>
        <fullName evidence="1">SIR2 family protein</fullName>
    </submittedName>
</protein>
<organism evidence="1 2">
    <name type="scientific">Nonomuraea zeae</name>
    <dbReference type="NCBI Taxonomy" id="1642303"/>
    <lineage>
        <taxon>Bacteria</taxon>
        <taxon>Bacillati</taxon>
        <taxon>Actinomycetota</taxon>
        <taxon>Actinomycetes</taxon>
        <taxon>Streptosporangiales</taxon>
        <taxon>Streptosporangiaceae</taxon>
        <taxon>Nonomuraea</taxon>
    </lineage>
</organism>
<dbReference type="Pfam" id="PF13289">
    <property type="entry name" value="SIR2_2"/>
    <property type="match status" value="1"/>
</dbReference>
<evidence type="ECO:0000313" key="1">
    <source>
        <dbReference type="EMBL" id="TMR28782.1"/>
    </source>
</evidence>
<keyword evidence="2" id="KW-1185">Reference proteome</keyword>
<dbReference type="OrthoDB" id="3676657at2"/>
<dbReference type="Proteomes" id="UP000306628">
    <property type="component" value="Unassembled WGS sequence"/>
</dbReference>
<dbReference type="EMBL" id="VCKX01000134">
    <property type="protein sequence ID" value="TMR28782.1"/>
    <property type="molecule type" value="Genomic_DNA"/>
</dbReference>